<evidence type="ECO:0000256" key="9">
    <source>
        <dbReference type="ARBA" id="ARBA00077576"/>
    </source>
</evidence>
<feature type="compositionally biased region" description="Basic residues" evidence="10">
    <location>
        <begin position="101"/>
        <end position="138"/>
    </location>
</feature>
<dbReference type="OrthoDB" id="9815709at2"/>
<dbReference type="SUPFAM" id="SSF75620">
    <property type="entry name" value="Release factor"/>
    <property type="match status" value="1"/>
</dbReference>
<sequence>MLQISNNVIIPDNEIEISAIRSQGAGGQNVNKVATAIHLRFDINASSLPDYYKNRLLKLKDSRITQDGIIIIKSQEYRSQLKNKEDAFARLKELIKSAMVIKKKRKPTKPTKSSQKKRVDSKKKRSQVKNNRKKVVDE</sequence>
<dbReference type="Gene3D" id="3.30.160.20">
    <property type="match status" value="1"/>
</dbReference>
<protein>
    <recommendedName>
        <fullName evidence="8">Peptidyl-tRNA hydrolase ArfB</fullName>
    </recommendedName>
    <alternativeName>
        <fullName evidence="9">Alternative ribosome-rescue factor B</fullName>
    </alternativeName>
</protein>
<dbReference type="InterPro" id="IPR000352">
    <property type="entry name" value="Pep_chain_release_fac_I"/>
</dbReference>
<keyword evidence="13" id="KW-1185">Reference proteome</keyword>
<evidence type="ECO:0000256" key="6">
    <source>
        <dbReference type="ARBA" id="ARBA00048707"/>
    </source>
</evidence>
<evidence type="ECO:0000256" key="3">
    <source>
        <dbReference type="ARBA" id="ARBA00022490"/>
    </source>
</evidence>
<keyword evidence="3" id="KW-0963">Cytoplasm</keyword>
<gene>
    <name evidence="12" type="ORF">NIES267_57290</name>
</gene>
<dbReference type="GO" id="GO:0005737">
    <property type="term" value="C:cytoplasm"/>
    <property type="evidence" value="ECO:0007669"/>
    <property type="project" value="UniProtKB-SubCell"/>
</dbReference>
<comment type="similarity">
    <text evidence="2">Belongs to the prokaryotic/mitochondrial release factor family.</text>
</comment>
<dbReference type="PANTHER" id="PTHR47814:SF1">
    <property type="entry name" value="PEPTIDYL-TRNA HYDROLASE ARFB"/>
    <property type="match status" value="1"/>
</dbReference>
<accession>A0A1Z4LYC2</accession>
<dbReference type="FunFam" id="3.30.160.20:FF:000029">
    <property type="entry name" value="Peptidyl-tRNA hydrolase YaeJ"/>
    <property type="match status" value="1"/>
</dbReference>
<dbReference type="GO" id="GO:0072344">
    <property type="term" value="P:rescue of stalled ribosome"/>
    <property type="evidence" value="ECO:0007669"/>
    <property type="project" value="TreeGrafter"/>
</dbReference>
<reference evidence="12 13" key="1">
    <citation type="submission" date="2017-06" db="EMBL/GenBank/DDBJ databases">
        <title>Genome sequencing of cyanobaciteial culture collection at National Institute for Environmental Studies (NIES).</title>
        <authorList>
            <person name="Hirose Y."/>
            <person name="Shimura Y."/>
            <person name="Fujisawa T."/>
            <person name="Nakamura Y."/>
            <person name="Kawachi M."/>
        </authorList>
    </citation>
    <scope>NUCLEOTIDE SEQUENCE [LARGE SCALE GENOMIC DNA]</scope>
    <source>
        <strain evidence="12 13">NIES-267</strain>
    </source>
</reference>
<dbReference type="InterPro" id="IPR045853">
    <property type="entry name" value="Pep_chain_release_fac_I_sf"/>
</dbReference>
<dbReference type="GO" id="GO:0043022">
    <property type="term" value="F:ribosome binding"/>
    <property type="evidence" value="ECO:0007669"/>
    <property type="project" value="TreeGrafter"/>
</dbReference>
<keyword evidence="5" id="KW-0810">Translation regulation</keyword>
<evidence type="ECO:0000256" key="7">
    <source>
        <dbReference type="ARBA" id="ARBA00063421"/>
    </source>
</evidence>
<evidence type="ECO:0000313" key="13">
    <source>
        <dbReference type="Proteomes" id="UP000218418"/>
    </source>
</evidence>
<dbReference type="GO" id="GO:0003747">
    <property type="term" value="F:translation release factor activity"/>
    <property type="evidence" value="ECO:0007669"/>
    <property type="project" value="InterPro"/>
</dbReference>
<dbReference type="PROSITE" id="PS00745">
    <property type="entry name" value="RF_PROK_I"/>
    <property type="match status" value="1"/>
</dbReference>
<comment type="catalytic activity">
    <reaction evidence="6">
        <text>an N-acyl-L-alpha-aminoacyl-tRNA + H2O = an N-acyl-L-amino acid + a tRNA + H(+)</text>
        <dbReference type="Rhea" id="RHEA:54448"/>
        <dbReference type="Rhea" id="RHEA-COMP:10123"/>
        <dbReference type="Rhea" id="RHEA-COMP:13883"/>
        <dbReference type="ChEBI" id="CHEBI:15377"/>
        <dbReference type="ChEBI" id="CHEBI:15378"/>
        <dbReference type="ChEBI" id="CHEBI:59874"/>
        <dbReference type="ChEBI" id="CHEBI:78442"/>
        <dbReference type="ChEBI" id="CHEBI:138191"/>
        <dbReference type="EC" id="3.1.1.29"/>
    </reaction>
</comment>
<dbReference type="Proteomes" id="UP000218418">
    <property type="component" value="Chromosome"/>
</dbReference>
<evidence type="ECO:0000256" key="2">
    <source>
        <dbReference type="ARBA" id="ARBA00010835"/>
    </source>
</evidence>
<dbReference type="AlphaFoldDB" id="A0A1Z4LYC2"/>
<evidence type="ECO:0000256" key="5">
    <source>
        <dbReference type="ARBA" id="ARBA00022845"/>
    </source>
</evidence>
<dbReference type="Pfam" id="PF00472">
    <property type="entry name" value="RF-1"/>
    <property type="match status" value="1"/>
</dbReference>
<dbReference type="EMBL" id="AP018227">
    <property type="protein sequence ID" value="BAY86223.1"/>
    <property type="molecule type" value="Genomic_DNA"/>
</dbReference>
<keyword evidence="4" id="KW-0378">Hydrolase</keyword>
<evidence type="ECO:0000256" key="4">
    <source>
        <dbReference type="ARBA" id="ARBA00022801"/>
    </source>
</evidence>
<evidence type="ECO:0000256" key="10">
    <source>
        <dbReference type="SAM" id="MobiDB-lite"/>
    </source>
</evidence>
<evidence type="ECO:0000313" key="12">
    <source>
        <dbReference type="EMBL" id="BAY86223.1"/>
    </source>
</evidence>
<dbReference type="GO" id="GO:0006417">
    <property type="term" value="P:regulation of translation"/>
    <property type="evidence" value="ECO:0007669"/>
    <property type="project" value="UniProtKB-KW"/>
</dbReference>
<dbReference type="NCBIfam" id="NF006718">
    <property type="entry name" value="PRK09256.1"/>
    <property type="match status" value="1"/>
</dbReference>
<dbReference type="PANTHER" id="PTHR47814">
    <property type="entry name" value="PEPTIDYL-TRNA HYDROLASE ARFB"/>
    <property type="match status" value="1"/>
</dbReference>
<name>A0A1Z4LYC2_9CYAN</name>
<evidence type="ECO:0000256" key="8">
    <source>
        <dbReference type="ARBA" id="ARBA00070375"/>
    </source>
</evidence>
<feature type="region of interest" description="Disordered" evidence="10">
    <location>
        <begin position="100"/>
        <end position="138"/>
    </location>
</feature>
<comment type="subunit">
    <text evidence="7">Associated with 70S ribosomes and polysomes.</text>
</comment>
<evidence type="ECO:0000259" key="11">
    <source>
        <dbReference type="PROSITE" id="PS00745"/>
    </source>
</evidence>
<dbReference type="GO" id="GO:0004045">
    <property type="term" value="F:peptidyl-tRNA hydrolase activity"/>
    <property type="evidence" value="ECO:0007669"/>
    <property type="project" value="UniProtKB-EC"/>
</dbReference>
<proteinExistence type="inferred from homology"/>
<feature type="domain" description="Prokaryotic-type class I peptide chain release factors" evidence="11">
    <location>
        <begin position="21"/>
        <end position="37"/>
    </location>
</feature>
<comment type="subcellular location">
    <subcellularLocation>
        <location evidence="1">Cytoplasm</location>
    </subcellularLocation>
</comment>
<organism evidence="12 13">
    <name type="scientific">Calothrix parasitica NIES-267</name>
    <dbReference type="NCBI Taxonomy" id="1973488"/>
    <lineage>
        <taxon>Bacteria</taxon>
        <taxon>Bacillati</taxon>
        <taxon>Cyanobacteriota</taxon>
        <taxon>Cyanophyceae</taxon>
        <taxon>Nostocales</taxon>
        <taxon>Calotrichaceae</taxon>
        <taxon>Calothrix</taxon>
    </lineage>
</organism>
<evidence type="ECO:0000256" key="1">
    <source>
        <dbReference type="ARBA" id="ARBA00004496"/>
    </source>
</evidence>